<sequence length="484" mass="55954">MYLVPRNFFHRIHSKKVSFYNIFFKTHVDSSSVNSFGFQQRNPGFVSNPFRMSVSSYATSPIRRRRLRGPPTRSLRRRMSRRAKAAAEPVLDEAQFQRAISKLLPRFTPEELCNVITSEDDPLVCLELFNWASQQHRFRHNVSSFHITIKKLGAARMYEEMDDIVNQVLAIRSLGTEALYNTMIYYFTQARKLTRAVNIYKHMKDMGKLDCRPSITTYNILFTALLSTGKNSYINYMYMDTIRCLFRQMVDDGVEPDVYTLNCLIKGYVLSLHVNDALRVFHQMGVVYSCRPNSFSYDYLIHGLCAQGRTNNARELCVEMKEKGFIPSVKSYNSIVNSLALGGELDQAVNYLWEMIENQRSVDFITYRTLLNEICRQKQVEDAVDLLEKLQEKHLLGEATYRDLLHGIEWCEKQMVFILSCGKAKPTKAMKVGAARHTELEEEVAKKVPIQVTSAEDKWALRFINFIVGANQLLFEGLTRELPL</sequence>
<dbReference type="GO" id="GO:0045145">
    <property type="term" value="F:single-stranded DNA 5'-3' DNA exonuclease activity"/>
    <property type="evidence" value="ECO:0007669"/>
    <property type="project" value="InterPro"/>
</dbReference>
<organism evidence="3 4">
    <name type="scientific">Oldenlandia corymbosa var. corymbosa</name>
    <dbReference type="NCBI Taxonomy" id="529605"/>
    <lineage>
        <taxon>Eukaryota</taxon>
        <taxon>Viridiplantae</taxon>
        <taxon>Streptophyta</taxon>
        <taxon>Embryophyta</taxon>
        <taxon>Tracheophyta</taxon>
        <taxon>Spermatophyta</taxon>
        <taxon>Magnoliopsida</taxon>
        <taxon>eudicotyledons</taxon>
        <taxon>Gunneridae</taxon>
        <taxon>Pentapetalae</taxon>
        <taxon>asterids</taxon>
        <taxon>lamiids</taxon>
        <taxon>Gentianales</taxon>
        <taxon>Rubiaceae</taxon>
        <taxon>Rubioideae</taxon>
        <taxon>Spermacoceae</taxon>
        <taxon>Hedyotis-Oldenlandia complex</taxon>
        <taxon>Oldenlandia</taxon>
    </lineage>
</organism>
<dbReference type="AlphaFoldDB" id="A0AAV1CX52"/>
<dbReference type="PANTHER" id="PTHR47932:SF23">
    <property type="entry name" value="PENTACOTRIPEPTIDE-REPEAT REGION OF PRORP DOMAIN-CONTAINING PROTEIN"/>
    <property type="match status" value="1"/>
</dbReference>
<dbReference type="PROSITE" id="PS51375">
    <property type="entry name" value="PPR"/>
    <property type="match status" value="2"/>
</dbReference>
<dbReference type="Pfam" id="PF13041">
    <property type="entry name" value="PPR_2"/>
    <property type="match status" value="2"/>
</dbReference>
<accession>A0AAV1CX52</accession>
<dbReference type="Proteomes" id="UP001161247">
    <property type="component" value="Chromosome 3"/>
</dbReference>
<dbReference type="Pfam" id="PF12854">
    <property type="entry name" value="PPR_1"/>
    <property type="match status" value="1"/>
</dbReference>
<evidence type="ECO:0000256" key="1">
    <source>
        <dbReference type="ARBA" id="ARBA00022737"/>
    </source>
</evidence>
<evidence type="ECO:0000313" key="3">
    <source>
        <dbReference type="EMBL" id="CAI9100225.1"/>
    </source>
</evidence>
<dbReference type="GO" id="GO:0003729">
    <property type="term" value="F:mRNA binding"/>
    <property type="evidence" value="ECO:0007669"/>
    <property type="project" value="TreeGrafter"/>
</dbReference>
<reference evidence="3" key="1">
    <citation type="submission" date="2023-03" db="EMBL/GenBank/DDBJ databases">
        <authorList>
            <person name="Julca I."/>
        </authorList>
    </citation>
    <scope>NUCLEOTIDE SEQUENCE</scope>
</reference>
<dbReference type="Pfam" id="PF01535">
    <property type="entry name" value="PPR"/>
    <property type="match status" value="1"/>
</dbReference>
<dbReference type="NCBIfam" id="TIGR00756">
    <property type="entry name" value="PPR"/>
    <property type="match status" value="4"/>
</dbReference>
<name>A0AAV1CX52_OLDCO</name>
<feature type="repeat" description="PPR" evidence="2">
    <location>
        <begin position="293"/>
        <end position="327"/>
    </location>
</feature>
<keyword evidence="1" id="KW-0677">Repeat</keyword>
<dbReference type="Pfam" id="PF09810">
    <property type="entry name" value="Exo5"/>
    <property type="match status" value="1"/>
</dbReference>
<keyword evidence="4" id="KW-1185">Reference proteome</keyword>
<dbReference type="PANTHER" id="PTHR47932">
    <property type="entry name" value="ATPASE EXPRESSION PROTEIN 3"/>
    <property type="match status" value="1"/>
</dbReference>
<dbReference type="InterPro" id="IPR019190">
    <property type="entry name" value="EXOV"/>
</dbReference>
<feature type="repeat" description="PPR" evidence="2">
    <location>
        <begin position="363"/>
        <end position="397"/>
    </location>
</feature>
<evidence type="ECO:0000256" key="2">
    <source>
        <dbReference type="PROSITE-ProRule" id="PRU00708"/>
    </source>
</evidence>
<dbReference type="InterPro" id="IPR002885">
    <property type="entry name" value="PPR_rpt"/>
</dbReference>
<dbReference type="InterPro" id="IPR011990">
    <property type="entry name" value="TPR-like_helical_dom_sf"/>
</dbReference>
<dbReference type="EMBL" id="OX459120">
    <property type="protein sequence ID" value="CAI9100225.1"/>
    <property type="molecule type" value="Genomic_DNA"/>
</dbReference>
<proteinExistence type="predicted"/>
<gene>
    <name evidence="3" type="ORF">OLC1_LOCUS10108</name>
</gene>
<protein>
    <submittedName>
        <fullName evidence="3">OLC1v1037176C1</fullName>
    </submittedName>
</protein>
<evidence type="ECO:0000313" key="4">
    <source>
        <dbReference type="Proteomes" id="UP001161247"/>
    </source>
</evidence>
<dbReference type="Gene3D" id="1.25.40.10">
    <property type="entry name" value="Tetratricopeptide repeat domain"/>
    <property type="match status" value="2"/>
</dbReference>